<evidence type="ECO:0000313" key="3">
    <source>
        <dbReference type="Proteomes" id="UP001066276"/>
    </source>
</evidence>
<dbReference type="Proteomes" id="UP001066276">
    <property type="component" value="Chromosome 6"/>
</dbReference>
<gene>
    <name evidence="2" type="ORF">NDU88_008831</name>
</gene>
<keyword evidence="3" id="KW-1185">Reference proteome</keyword>
<sequence length="153" mass="16141">MPTRGGPSHKPPTDHRIVRSGGSLSPTQEAAHRHSWLQCLVQRTRRGGEPDHSKGPHLPPLIPHLSTATISRQGSPPQPARAPPLVLSAVQSRARVGRHNRPAGRATAIPDCAVRQVTRPANLAIAGAPTSLHTAISSTTRVPPLSGTRPDSA</sequence>
<reference evidence="2" key="1">
    <citation type="journal article" date="2022" name="bioRxiv">
        <title>Sequencing and chromosome-scale assembly of the giantPleurodeles waltlgenome.</title>
        <authorList>
            <person name="Brown T."/>
            <person name="Elewa A."/>
            <person name="Iarovenko S."/>
            <person name="Subramanian E."/>
            <person name="Araus A.J."/>
            <person name="Petzold A."/>
            <person name="Susuki M."/>
            <person name="Suzuki K.-i.T."/>
            <person name="Hayashi T."/>
            <person name="Toyoda A."/>
            <person name="Oliveira C."/>
            <person name="Osipova E."/>
            <person name="Leigh N.D."/>
            <person name="Simon A."/>
            <person name="Yun M.H."/>
        </authorList>
    </citation>
    <scope>NUCLEOTIDE SEQUENCE</scope>
    <source>
        <strain evidence="2">20211129_DDA</strain>
        <tissue evidence="2">Liver</tissue>
    </source>
</reference>
<evidence type="ECO:0000256" key="1">
    <source>
        <dbReference type="SAM" id="MobiDB-lite"/>
    </source>
</evidence>
<dbReference type="EMBL" id="JANPWB010000010">
    <property type="protein sequence ID" value="KAJ1142517.1"/>
    <property type="molecule type" value="Genomic_DNA"/>
</dbReference>
<feature type="compositionally biased region" description="Polar residues" evidence="1">
    <location>
        <begin position="66"/>
        <end position="75"/>
    </location>
</feature>
<name>A0AAV7QSX1_PLEWA</name>
<organism evidence="2 3">
    <name type="scientific">Pleurodeles waltl</name>
    <name type="common">Iberian ribbed newt</name>
    <dbReference type="NCBI Taxonomy" id="8319"/>
    <lineage>
        <taxon>Eukaryota</taxon>
        <taxon>Metazoa</taxon>
        <taxon>Chordata</taxon>
        <taxon>Craniata</taxon>
        <taxon>Vertebrata</taxon>
        <taxon>Euteleostomi</taxon>
        <taxon>Amphibia</taxon>
        <taxon>Batrachia</taxon>
        <taxon>Caudata</taxon>
        <taxon>Salamandroidea</taxon>
        <taxon>Salamandridae</taxon>
        <taxon>Pleurodelinae</taxon>
        <taxon>Pleurodeles</taxon>
    </lineage>
</organism>
<accession>A0AAV7QSX1</accession>
<evidence type="ECO:0000313" key="2">
    <source>
        <dbReference type="EMBL" id="KAJ1142517.1"/>
    </source>
</evidence>
<proteinExistence type="predicted"/>
<feature type="region of interest" description="Disordered" evidence="1">
    <location>
        <begin position="134"/>
        <end position="153"/>
    </location>
</feature>
<protein>
    <submittedName>
        <fullName evidence="2">Uncharacterized protein</fullName>
    </submittedName>
</protein>
<comment type="caution">
    <text evidence="2">The sequence shown here is derived from an EMBL/GenBank/DDBJ whole genome shotgun (WGS) entry which is preliminary data.</text>
</comment>
<feature type="region of interest" description="Disordered" evidence="1">
    <location>
        <begin position="1"/>
        <end position="83"/>
    </location>
</feature>
<dbReference type="AlphaFoldDB" id="A0AAV7QSX1"/>